<protein>
    <submittedName>
        <fullName evidence="2">Uncharacterized protein</fullName>
    </submittedName>
</protein>
<evidence type="ECO:0000256" key="1">
    <source>
        <dbReference type="SAM" id="Phobius"/>
    </source>
</evidence>
<keyword evidence="1" id="KW-0812">Transmembrane</keyword>
<organism evidence="2 3">
    <name type="scientific">Quillaja saponaria</name>
    <name type="common">Soap bark tree</name>
    <dbReference type="NCBI Taxonomy" id="32244"/>
    <lineage>
        <taxon>Eukaryota</taxon>
        <taxon>Viridiplantae</taxon>
        <taxon>Streptophyta</taxon>
        <taxon>Embryophyta</taxon>
        <taxon>Tracheophyta</taxon>
        <taxon>Spermatophyta</taxon>
        <taxon>Magnoliopsida</taxon>
        <taxon>eudicotyledons</taxon>
        <taxon>Gunneridae</taxon>
        <taxon>Pentapetalae</taxon>
        <taxon>rosids</taxon>
        <taxon>fabids</taxon>
        <taxon>Fabales</taxon>
        <taxon>Quillajaceae</taxon>
        <taxon>Quillaja</taxon>
    </lineage>
</organism>
<keyword evidence="1" id="KW-1133">Transmembrane helix</keyword>
<proteinExistence type="predicted"/>
<evidence type="ECO:0000313" key="3">
    <source>
        <dbReference type="Proteomes" id="UP001163823"/>
    </source>
</evidence>
<dbReference type="KEGG" id="qsa:O6P43_020963"/>
<accession>A0AAD7PLS9</accession>
<feature type="transmembrane region" description="Helical" evidence="1">
    <location>
        <begin position="58"/>
        <end position="79"/>
    </location>
</feature>
<keyword evidence="3" id="KW-1185">Reference proteome</keyword>
<dbReference type="AlphaFoldDB" id="A0AAD7PLS9"/>
<dbReference type="EMBL" id="JARAOO010000008">
    <property type="protein sequence ID" value="KAJ7960536.1"/>
    <property type="molecule type" value="Genomic_DNA"/>
</dbReference>
<sequence>MMESNIWYRRVCDLSIKYDKEIAVDRYIGPPANFAAARYIRKSHSWSSKGQYLQSHRMSCMVVIYLHIMIIMVHCVLSGRSPFVYSDVVFCYRLESRLLVFFFSL</sequence>
<gene>
    <name evidence="2" type="ORF">O6P43_020963</name>
</gene>
<name>A0AAD7PLS9_QUISA</name>
<evidence type="ECO:0000313" key="2">
    <source>
        <dbReference type="EMBL" id="KAJ7960536.1"/>
    </source>
</evidence>
<dbReference type="Proteomes" id="UP001163823">
    <property type="component" value="Chromosome 8"/>
</dbReference>
<reference evidence="2" key="1">
    <citation type="journal article" date="2023" name="Science">
        <title>Elucidation of the pathway for biosynthesis of saponin adjuvants from the soapbark tree.</title>
        <authorList>
            <person name="Reed J."/>
            <person name="Orme A."/>
            <person name="El-Demerdash A."/>
            <person name="Owen C."/>
            <person name="Martin L.B.B."/>
            <person name="Misra R.C."/>
            <person name="Kikuchi S."/>
            <person name="Rejzek M."/>
            <person name="Martin A.C."/>
            <person name="Harkess A."/>
            <person name="Leebens-Mack J."/>
            <person name="Louveau T."/>
            <person name="Stephenson M.J."/>
            <person name="Osbourn A."/>
        </authorList>
    </citation>
    <scope>NUCLEOTIDE SEQUENCE</scope>
    <source>
        <strain evidence="2">S10</strain>
    </source>
</reference>
<keyword evidence="1" id="KW-0472">Membrane</keyword>
<comment type="caution">
    <text evidence="2">The sequence shown here is derived from an EMBL/GenBank/DDBJ whole genome shotgun (WGS) entry which is preliminary data.</text>
</comment>